<dbReference type="EMBL" id="CADEBD010000036">
    <property type="protein sequence ID" value="CAB3220078.1"/>
    <property type="molecule type" value="Genomic_DNA"/>
</dbReference>
<name>A0A8S0YLS3_ARCPL</name>
<dbReference type="Proteomes" id="UP000494256">
    <property type="component" value="Unassembled WGS sequence"/>
</dbReference>
<organism evidence="1 2">
    <name type="scientific">Arctia plantaginis</name>
    <name type="common">Wood tiger moth</name>
    <name type="synonym">Phalaena plantaginis</name>
    <dbReference type="NCBI Taxonomy" id="874455"/>
    <lineage>
        <taxon>Eukaryota</taxon>
        <taxon>Metazoa</taxon>
        <taxon>Ecdysozoa</taxon>
        <taxon>Arthropoda</taxon>
        <taxon>Hexapoda</taxon>
        <taxon>Insecta</taxon>
        <taxon>Pterygota</taxon>
        <taxon>Neoptera</taxon>
        <taxon>Endopterygota</taxon>
        <taxon>Lepidoptera</taxon>
        <taxon>Glossata</taxon>
        <taxon>Ditrysia</taxon>
        <taxon>Noctuoidea</taxon>
        <taxon>Erebidae</taxon>
        <taxon>Arctiinae</taxon>
        <taxon>Arctia</taxon>
    </lineage>
</organism>
<sequence>MRPPYMALAADELRRLATGSISRLAPTPTGASVRLARRHRPSRASLTSTAHPAPECRGARDPFGAGGTLAGLWGRGTASFISVSTLSVGTHRILTADHIDTCSGHGRSAVIEREYTCALRTTIIVVAHSFVRVSPRIAHT</sequence>
<comment type="caution">
    <text evidence="1">The sequence shown here is derived from an EMBL/GenBank/DDBJ whole genome shotgun (WGS) entry which is preliminary data.</text>
</comment>
<evidence type="ECO:0000313" key="1">
    <source>
        <dbReference type="EMBL" id="CAB3220078.1"/>
    </source>
</evidence>
<dbReference type="AlphaFoldDB" id="A0A8S0YLS3"/>
<evidence type="ECO:0000313" key="2">
    <source>
        <dbReference type="Proteomes" id="UP000494256"/>
    </source>
</evidence>
<proteinExistence type="predicted"/>
<gene>
    <name evidence="1" type="ORF">APLA_LOCUS168</name>
</gene>
<protein>
    <submittedName>
        <fullName evidence="1">Uncharacterized protein</fullName>
    </submittedName>
</protein>
<accession>A0A8S0YLS3</accession>
<reference evidence="1 2" key="1">
    <citation type="submission" date="2020-04" db="EMBL/GenBank/DDBJ databases">
        <authorList>
            <person name="Wallbank WR R."/>
            <person name="Pardo Diaz C."/>
            <person name="Kozak K."/>
            <person name="Martin S."/>
            <person name="Jiggins C."/>
            <person name="Moest M."/>
            <person name="Warren A I."/>
            <person name="Byers J.R.P. K."/>
            <person name="Montejo-Kovacevich G."/>
            <person name="Yen C E."/>
        </authorList>
    </citation>
    <scope>NUCLEOTIDE SEQUENCE [LARGE SCALE GENOMIC DNA]</scope>
</reference>
<dbReference type="OrthoDB" id="21607at2759"/>